<proteinExistence type="predicted"/>
<dbReference type="OrthoDB" id="6269097at2759"/>
<evidence type="ECO:0008006" key="3">
    <source>
        <dbReference type="Google" id="ProtNLM"/>
    </source>
</evidence>
<protein>
    <recommendedName>
        <fullName evidence="3">C2H2-type domain-containing protein</fullName>
    </recommendedName>
</protein>
<reference evidence="1 2" key="1">
    <citation type="submission" date="2018-11" db="EMBL/GenBank/DDBJ databases">
        <authorList>
            <consortium name="Pathogen Informatics"/>
        </authorList>
    </citation>
    <scope>NUCLEOTIDE SEQUENCE [LARGE SCALE GENOMIC DNA]</scope>
</reference>
<organism evidence="1 2">
    <name type="scientific">Dibothriocephalus latus</name>
    <name type="common">Fish tapeworm</name>
    <name type="synonym">Diphyllobothrium latum</name>
    <dbReference type="NCBI Taxonomy" id="60516"/>
    <lineage>
        <taxon>Eukaryota</taxon>
        <taxon>Metazoa</taxon>
        <taxon>Spiralia</taxon>
        <taxon>Lophotrochozoa</taxon>
        <taxon>Platyhelminthes</taxon>
        <taxon>Cestoda</taxon>
        <taxon>Eucestoda</taxon>
        <taxon>Diphyllobothriidea</taxon>
        <taxon>Diphyllobothriidae</taxon>
        <taxon>Dibothriocephalus</taxon>
    </lineage>
</organism>
<name>A0A3P7LL35_DIBLA</name>
<evidence type="ECO:0000313" key="1">
    <source>
        <dbReference type="EMBL" id="VDN10588.1"/>
    </source>
</evidence>
<dbReference type="Proteomes" id="UP000281553">
    <property type="component" value="Unassembled WGS sequence"/>
</dbReference>
<evidence type="ECO:0000313" key="2">
    <source>
        <dbReference type="Proteomes" id="UP000281553"/>
    </source>
</evidence>
<dbReference type="EMBL" id="UYRU01049477">
    <property type="protein sequence ID" value="VDN10588.1"/>
    <property type="molecule type" value="Genomic_DNA"/>
</dbReference>
<accession>A0A3P7LL35</accession>
<sequence length="132" mass="14684">MHLQRTYGLGRSFPDAAHHPFDGTHFYGVKHFNSSSCDQYFDDEHPHYGSSTADTILPPATSPLTLTTHSDASPPATTLITTAESSTRTGGSSLICPHCNRTLTPRIGLVGHLRIYRTETGRPLRCLKYWHY</sequence>
<keyword evidence="2" id="KW-1185">Reference proteome</keyword>
<dbReference type="AlphaFoldDB" id="A0A3P7LL35"/>
<gene>
    <name evidence="1" type="ORF">DILT_LOCUS6419</name>
</gene>